<dbReference type="Pfam" id="PF08450">
    <property type="entry name" value="SGL"/>
    <property type="match status" value="1"/>
</dbReference>
<dbReference type="InterPro" id="IPR051262">
    <property type="entry name" value="SMP-30/CGR1_Lactonase"/>
</dbReference>
<dbReference type="Gene3D" id="2.120.10.30">
    <property type="entry name" value="TolB, C-terminal domain"/>
    <property type="match status" value="1"/>
</dbReference>
<dbReference type="EMBL" id="CP158375">
    <property type="protein sequence ID" value="XDO98306.1"/>
    <property type="molecule type" value="Genomic_DNA"/>
</dbReference>
<sequence>MTAAAMEPIVLAEGLRFPEGPVFDASGALWCVELQGGALARIAAPGDVRRFEVGGAPNGLAAGADGSLWICDAMLGAVRRLEPKAGRLETVIDALDGAPLDKPNDLAFHPSGGLVFSCPGDLRTEPTGYVVFTGEDGRSKRLADGLYFPNGVAFNAAGDLIVAETRRQRLWRGGFDPAGAWIDPQVLCQTSGPIGPDGLAVARDGRLFVAVYGASHVAVFAPDGEALAPLPIPGANPSNCAFDPHGRWGLVVTETEHGRLLAYPHAGPGLPLALGPDHFGDRQ</sequence>
<dbReference type="InterPro" id="IPR013658">
    <property type="entry name" value="SGL"/>
</dbReference>
<dbReference type="InterPro" id="IPR011042">
    <property type="entry name" value="6-blade_b-propeller_TolB-like"/>
</dbReference>
<accession>A0AB39KY35</accession>
<dbReference type="AlphaFoldDB" id="A0AB39KY35"/>
<dbReference type="PANTHER" id="PTHR47572:SF5">
    <property type="entry name" value="BLR2277 PROTEIN"/>
    <property type="match status" value="1"/>
</dbReference>
<gene>
    <name evidence="2" type="ORF">ABOZ73_07795</name>
</gene>
<dbReference type="PANTHER" id="PTHR47572">
    <property type="entry name" value="LIPOPROTEIN-RELATED"/>
    <property type="match status" value="1"/>
</dbReference>
<dbReference type="RefSeq" id="WP_369062100.1">
    <property type="nucleotide sequence ID" value="NZ_CP158375.1"/>
</dbReference>
<proteinExistence type="predicted"/>
<evidence type="ECO:0000259" key="1">
    <source>
        <dbReference type="Pfam" id="PF08450"/>
    </source>
</evidence>
<protein>
    <submittedName>
        <fullName evidence="2">SMP-30/gluconolactonase/LRE family protein</fullName>
    </submittedName>
</protein>
<organism evidence="2">
    <name type="scientific">Caulobacter sp. 73W</name>
    <dbReference type="NCBI Taxonomy" id="3161137"/>
    <lineage>
        <taxon>Bacteria</taxon>
        <taxon>Pseudomonadati</taxon>
        <taxon>Pseudomonadota</taxon>
        <taxon>Alphaproteobacteria</taxon>
        <taxon>Caulobacterales</taxon>
        <taxon>Caulobacteraceae</taxon>
        <taxon>Caulobacter</taxon>
    </lineage>
</organism>
<reference evidence="2" key="1">
    <citation type="submission" date="2024-06" db="EMBL/GenBank/DDBJ databases">
        <title>Caulobacter inopinatus, sp. nov.</title>
        <authorList>
            <person name="Donachie S.P."/>
        </authorList>
    </citation>
    <scope>NUCLEOTIDE SEQUENCE</scope>
    <source>
        <strain evidence="2">73W</strain>
    </source>
</reference>
<feature type="domain" description="SMP-30/Gluconolactonase/LRE-like region" evidence="1">
    <location>
        <begin position="17"/>
        <end position="253"/>
    </location>
</feature>
<dbReference type="SUPFAM" id="SSF63829">
    <property type="entry name" value="Calcium-dependent phosphotriesterase"/>
    <property type="match status" value="1"/>
</dbReference>
<evidence type="ECO:0000313" key="2">
    <source>
        <dbReference type="EMBL" id="XDO98306.1"/>
    </source>
</evidence>
<name>A0AB39KY35_9CAUL</name>